<reference evidence="2 3" key="1">
    <citation type="journal article" date="2016" name="Genome Announc.">
        <title>Complete Genome Sequence of Methylobacterium populi P-1M, Isolated from Pink-Pigmented Household Biofilm.</title>
        <authorList>
            <person name="Morohoshi T."/>
            <person name="Ikeda T."/>
        </authorList>
    </citation>
    <scope>NUCLEOTIDE SEQUENCE [LARGE SCALE GENOMIC DNA]</scope>
    <source>
        <strain evidence="2 3">P-1M</strain>
    </source>
</reference>
<evidence type="ECO:0000313" key="3">
    <source>
        <dbReference type="Proteomes" id="UP000218288"/>
    </source>
</evidence>
<feature type="region of interest" description="Disordered" evidence="1">
    <location>
        <begin position="1"/>
        <end position="28"/>
    </location>
</feature>
<dbReference type="EMBL" id="AP014809">
    <property type="protein sequence ID" value="BAU93356.1"/>
    <property type="molecule type" value="Genomic_DNA"/>
</dbReference>
<gene>
    <name evidence="2" type="ORF">MPPM_4751</name>
</gene>
<name>A0A160PJX8_9HYPH</name>
<evidence type="ECO:0000313" key="2">
    <source>
        <dbReference type="EMBL" id="BAU93356.1"/>
    </source>
</evidence>
<organism evidence="2 3">
    <name type="scientific">Methylorubrum populi</name>
    <dbReference type="NCBI Taxonomy" id="223967"/>
    <lineage>
        <taxon>Bacteria</taxon>
        <taxon>Pseudomonadati</taxon>
        <taxon>Pseudomonadota</taxon>
        <taxon>Alphaproteobacteria</taxon>
        <taxon>Hyphomicrobiales</taxon>
        <taxon>Methylobacteriaceae</taxon>
        <taxon>Methylorubrum</taxon>
    </lineage>
</organism>
<accession>A0A160PJX8</accession>
<evidence type="ECO:0000256" key="1">
    <source>
        <dbReference type="SAM" id="MobiDB-lite"/>
    </source>
</evidence>
<dbReference type="Proteomes" id="UP000218288">
    <property type="component" value="Chromosome"/>
</dbReference>
<protein>
    <submittedName>
        <fullName evidence="2">Putative dimodular nonribosomal peptide synthase</fullName>
    </submittedName>
</protein>
<proteinExistence type="predicted"/>
<sequence length="183" mass="19290">MASVTVPGQQGARGIQGERGPQGDSGDYGTVRYGEMMGATVTDLPANTDAPFIVTAPRDVLGNLRGPFADFAFLDDDGVLRARKSGDSYQLSLRVTAVPQLFGGWLKIGIYIAGNISGLEGATSERTVPLTEAAGTPHRIDELFQVTPRSGFLANGAKIMLRASVPVRLSQETLFVTPLVAAP</sequence>
<dbReference type="AlphaFoldDB" id="A0A160PJX8"/>